<name>A0A0L6V807_9BASI</name>
<keyword evidence="3" id="KW-1185">Reference proteome</keyword>
<reference evidence="2 3" key="1">
    <citation type="submission" date="2015-08" db="EMBL/GenBank/DDBJ databases">
        <title>Next Generation Sequencing and Analysis of the Genome of Puccinia sorghi L Schw, the Causal Agent of Maize Common Rust.</title>
        <authorList>
            <person name="Rochi L."/>
            <person name="Burguener G."/>
            <person name="Darino M."/>
            <person name="Turjanski A."/>
            <person name="Kreff E."/>
            <person name="Dieguez M.J."/>
            <person name="Sacco F."/>
        </authorList>
    </citation>
    <scope>NUCLEOTIDE SEQUENCE [LARGE SCALE GENOMIC DNA]</scope>
    <source>
        <strain evidence="2 3">RO10H11247</strain>
    </source>
</reference>
<dbReference type="AlphaFoldDB" id="A0A0L6V807"/>
<comment type="caution">
    <text evidence="2">The sequence shown here is derived from an EMBL/GenBank/DDBJ whole genome shotgun (WGS) entry which is preliminary data.</text>
</comment>
<sequence length="121" mass="13395">MSSAAATAETRSHPLAYISSTPASLTSSNLEFKTMTPETESNATRTHSQDSKKSWLWQYFKPQIINNVSYNVHQANRVPGGSSMSNHLTSIHGLSNNERSIEVGTSSTLQSTCQIFIMWTR</sequence>
<feature type="region of interest" description="Disordered" evidence="1">
    <location>
        <begin position="28"/>
        <end position="50"/>
    </location>
</feature>
<organism evidence="2 3">
    <name type="scientific">Puccinia sorghi</name>
    <dbReference type="NCBI Taxonomy" id="27349"/>
    <lineage>
        <taxon>Eukaryota</taxon>
        <taxon>Fungi</taxon>
        <taxon>Dikarya</taxon>
        <taxon>Basidiomycota</taxon>
        <taxon>Pucciniomycotina</taxon>
        <taxon>Pucciniomycetes</taxon>
        <taxon>Pucciniales</taxon>
        <taxon>Pucciniaceae</taxon>
        <taxon>Puccinia</taxon>
    </lineage>
</organism>
<evidence type="ECO:0000313" key="2">
    <source>
        <dbReference type="EMBL" id="KNZ56672.1"/>
    </source>
</evidence>
<feature type="compositionally biased region" description="Polar residues" evidence="1">
    <location>
        <begin position="28"/>
        <end position="46"/>
    </location>
</feature>
<accession>A0A0L6V807</accession>
<evidence type="ECO:0000313" key="3">
    <source>
        <dbReference type="Proteomes" id="UP000037035"/>
    </source>
</evidence>
<evidence type="ECO:0000256" key="1">
    <source>
        <dbReference type="SAM" id="MobiDB-lite"/>
    </source>
</evidence>
<dbReference type="Proteomes" id="UP000037035">
    <property type="component" value="Unassembled WGS sequence"/>
</dbReference>
<gene>
    <name evidence="2" type="ORF">VP01_2349g3</name>
</gene>
<protein>
    <submittedName>
        <fullName evidence="2">Uncharacterized protein</fullName>
    </submittedName>
</protein>
<proteinExistence type="predicted"/>
<dbReference type="VEuPathDB" id="FungiDB:VP01_2349g3"/>
<dbReference type="EMBL" id="LAVV01007224">
    <property type="protein sequence ID" value="KNZ56672.1"/>
    <property type="molecule type" value="Genomic_DNA"/>
</dbReference>